<evidence type="ECO:0000313" key="2">
    <source>
        <dbReference type="Proteomes" id="UP001341840"/>
    </source>
</evidence>
<evidence type="ECO:0000313" key="1">
    <source>
        <dbReference type="EMBL" id="MED6118020.1"/>
    </source>
</evidence>
<keyword evidence="2" id="KW-1185">Reference proteome</keyword>
<sequence length="70" mass="7717">MWGPVSWSLPQTVSQPNRLYGGILILPASSQRRPGSQQLLDHTPHRPTIPLLEISDASSNRVPICTESEV</sequence>
<dbReference type="Proteomes" id="UP001341840">
    <property type="component" value="Unassembled WGS sequence"/>
</dbReference>
<name>A0ABU6R360_9FABA</name>
<reference evidence="1 2" key="1">
    <citation type="journal article" date="2023" name="Plants (Basel)">
        <title>Bridging the Gap: Combining Genomics and Transcriptomics Approaches to Understand Stylosanthes scabra, an Orphan Legume from the Brazilian Caatinga.</title>
        <authorList>
            <person name="Ferreira-Neto J.R.C."/>
            <person name="da Silva M.D."/>
            <person name="Binneck E."/>
            <person name="de Melo N.F."/>
            <person name="da Silva R.H."/>
            <person name="de Melo A.L.T.M."/>
            <person name="Pandolfi V."/>
            <person name="Bustamante F.O."/>
            <person name="Brasileiro-Vidal A.C."/>
            <person name="Benko-Iseppon A.M."/>
        </authorList>
    </citation>
    <scope>NUCLEOTIDE SEQUENCE [LARGE SCALE GENOMIC DNA]</scope>
    <source>
        <tissue evidence="1">Leaves</tissue>
    </source>
</reference>
<proteinExistence type="predicted"/>
<dbReference type="EMBL" id="JASCZI010012945">
    <property type="protein sequence ID" value="MED6118020.1"/>
    <property type="molecule type" value="Genomic_DNA"/>
</dbReference>
<feature type="non-terminal residue" evidence="1">
    <location>
        <position position="70"/>
    </location>
</feature>
<accession>A0ABU6R360</accession>
<organism evidence="1 2">
    <name type="scientific">Stylosanthes scabra</name>
    <dbReference type="NCBI Taxonomy" id="79078"/>
    <lineage>
        <taxon>Eukaryota</taxon>
        <taxon>Viridiplantae</taxon>
        <taxon>Streptophyta</taxon>
        <taxon>Embryophyta</taxon>
        <taxon>Tracheophyta</taxon>
        <taxon>Spermatophyta</taxon>
        <taxon>Magnoliopsida</taxon>
        <taxon>eudicotyledons</taxon>
        <taxon>Gunneridae</taxon>
        <taxon>Pentapetalae</taxon>
        <taxon>rosids</taxon>
        <taxon>fabids</taxon>
        <taxon>Fabales</taxon>
        <taxon>Fabaceae</taxon>
        <taxon>Papilionoideae</taxon>
        <taxon>50 kb inversion clade</taxon>
        <taxon>dalbergioids sensu lato</taxon>
        <taxon>Dalbergieae</taxon>
        <taxon>Pterocarpus clade</taxon>
        <taxon>Stylosanthes</taxon>
    </lineage>
</organism>
<comment type="caution">
    <text evidence="1">The sequence shown here is derived from an EMBL/GenBank/DDBJ whole genome shotgun (WGS) entry which is preliminary data.</text>
</comment>
<gene>
    <name evidence="1" type="ORF">PIB30_115570</name>
</gene>
<protein>
    <submittedName>
        <fullName evidence="1">Uncharacterized protein</fullName>
    </submittedName>
</protein>